<dbReference type="EMBL" id="PQ015378">
    <property type="protein sequence ID" value="XDJ14831.1"/>
    <property type="molecule type" value="Genomic_DNA"/>
</dbReference>
<dbReference type="Gene3D" id="2.60.40.10">
    <property type="entry name" value="Immunoglobulins"/>
    <property type="match status" value="1"/>
</dbReference>
<organism evidence="1">
    <name type="scientific">Pseudomonas phage RVTF4</name>
    <dbReference type="NCBI Taxonomy" id="3236931"/>
    <lineage>
        <taxon>Viruses</taxon>
    </lineage>
</organism>
<dbReference type="InterPro" id="IPR013783">
    <property type="entry name" value="Ig-like_fold"/>
</dbReference>
<proteinExistence type="predicted"/>
<protein>
    <submittedName>
        <fullName evidence="1">Virion structural protein</fullName>
    </submittedName>
</protein>
<reference evidence="1" key="1">
    <citation type="submission" date="2024-07" db="EMBL/GenBank/DDBJ databases">
        <authorList>
            <person name="Bringhurst R.M."/>
            <person name="Homer T.E."/>
        </authorList>
    </citation>
    <scope>NUCLEOTIDE SEQUENCE</scope>
</reference>
<name>A0AB39CD42_9VIRU</name>
<sequence>MPVKLNWYNNTQDLEQQNIYRNDSPIDEVNPGVPLATVGSGVFTYTDNTAVQGKFYYYAVGGVKDGDVSLSKQMPVLYVSDTGPGPTKIIRGDWEYGYFGTLPLADLADSATIRNELGLSGLGNPAGAAMATLWHKFAYKGKVIFFPDRYLFSNSGWKMMYDAGCMYGSMPVPDHVITRYGNVPQNKVITLNNRNYVFRQATSRAPGAADSVKTGGEVDELFAAVRLHKNYFAPGKFGVDDLTPMQASTYFLTTDMDAPTNPNSNVITRGATGTAPDNTKQDMVMTPVNPATITTAYNLKPILELVL</sequence>
<evidence type="ECO:0000313" key="1">
    <source>
        <dbReference type="EMBL" id="XDJ14831.1"/>
    </source>
</evidence>
<accession>A0AB39CD42</accession>